<evidence type="ECO:0000313" key="11">
    <source>
        <dbReference type="EMBL" id="KAL3395130.1"/>
    </source>
</evidence>
<gene>
    <name evidence="11" type="ORF">TKK_010743</name>
</gene>
<dbReference type="EC" id="2.7.11.1" evidence="1"/>
<keyword evidence="4" id="KW-0547">Nucleotide-binding</keyword>
<feature type="domain" description="Protein kinase" evidence="10">
    <location>
        <begin position="1"/>
        <end position="216"/>
    </location>
</feature>
<dbReference type="GO" id="GO:0005524">
    <property type="term" value="F:ATP binding"/>
    <property type="evidence" value="ECO:0007669"/>
    <property type="project" value="UniProtKB-KW"/>
</dbReference>
<dbReference type="PANTHER" id="PTHR22983:SF6">
    <property type="entry name" value="SERINE_THREONINE-PROTEIN KINASE 36"/>
    <property type="match status" value="1"/>
</dbReference>
<accession>A0ABD2WQU0</accession>
<dbReference type="SUPFAM" id="SSF56112">
    <property type="entry name" value="Protein kinase-like (PK-like)"/>
    <property type="match status" value="1"/>
</dbReference>
<dbReference type="InterPro" id="IPR008271">
    <property type="entry name" value="Ser/Thr_kinase_AS"/>
</dbReference>
<comment type="catalytic activity">
    <reaction evidence="8">
        <text>L-seryl-[protein] + ATP = O-phospho-L-seryl-[protein] + ADP + H(+)</text>
        <dbReference type="Rhea" id="RHEA:17989"/>
        <dbReference type="Rhea" id="RHEA-COMP:9863"/>
        <dbReference type="Rhea" id="RHEA-COMP:11604"/>
        <dbReference type="ChEBI" id="CHEBI:15378"/>
        <dbReference type="ChEBI" id="CHEBI:29999"/>
        <dbReference type="ChEBI" id="CHEBI:30616"/>
        <dbReference type="ChEBI" id="CHEBI:83421"/>
        <dbReference type="ChEBI" id="CHEBI:456216"/>
        <dbReference type="EC" id="2.7.11.1"/>
    </reaction>
</comment>
<dbReference type="InterPro" id="IPR016024">
    <property type="entry name" value="ARM-type_fold"/>
</dbReference>
<evidence type="ECO:0000256" key="7">
    <source>
        <dbReference type="ARBA" id="ARBA00047899"/>
    </source>
</evidence>
<sequence>MENYDLVRIIGEGSFGQVYMAIRKDNGTPVAYKITRKMVIVTEYVERELYVILKTNGRLSEVYSQAIAGDMVSALNYLHSNRIVHRDMKPQNVLMSIDGVAKLCDFGFARMMNVDTHVLTSVKGTPLYMAPELIDELPYDHTVDIWSLGCIVYELVCGAPPFQTTSMRKLVNLIKHEDIKWPENVSPQCRSFLQGLLRKNPMERFSWPQLLSHSFVKNWIFSATSHYTPESPTTPIPTTNSAKSKQQNVQNSLVRSNNQNNFEPSYLRKMLEKQIKKLQSQVLRRSEPNSGSEAENIANCDQVLQNLSIRISKHLSSLPQNQSDQRDEHIILPISKEKLHQQQQQQQHDANSMDGAAASSIGPQLAKDRSLDAPPQNNTRDLAERLARLGADWAPRDIVQPIENEEWAVFLQKTMEEVMEGEITSLIQENCMSVFVAPLRNPLASCCVLEYVACLAALAFVAEGVSEDDLETILQVYLDTKLVPNLLYATKLLMTEKYPESDASTSTCNNKWRSNLSLSNEELQALECAMLVVCRLVHIKDNEQAFLRQFCDAVWVVQDATELLQQLLGLEKRKPRVVADLLAVMNEILRSDTGNSALLDILILGNRSTDDTISLFTKLLMHRQVKLRTRACIFLSLLGKSNRTTLQRIWGNGLRGAMQELLDDPDDSAREAANEAVASLKNLPFYHQEKDTWSVIES</sequence>
<evidence type="ECO:0000259" key="10">
    <source>
        <dbReference type="PROSITE" id="PS50011"/>
    </source>
</evidence>
<evidence type="ECO:0000256" key="5">
    <source>
        <dbReference type="ARBA" id="ARBA00022777"/>
    </source>
</evidence>
<dbReference type="Proteomes" id="UP001627154">
    <property type="component" value="Unassembled WGS sequence"/>
</dbReference>
<keyword evidence="6" id="KW-0067">ATP-binding</keyword>
<dbReference type="InterPro" id="IPR011989">
    <property type="entry name" value="ARM-like"/>
</dbReference>
<keyword evidence="5" id="KW-0418">Kinase</keyword>
<evidence type="ECO:0000313" key="12">
    <source>
        <dbReference type="Proteomes" id="UP001627154"/>
    </source>
</evidence>
<feature type="compositionally biased region" description="Polar residues" evidence="9">
    <location>
        <begin position="240"/>
        <end position="261"/>
    </location>
</feature>
<dbReference type="GO" id="GO:0004674">
    <property type="term" value="F:protein serine/threonine kinase activity"/>
    <property type="evidence" value="ECO:0007669"/>
    <property type="project" value="UniProtKB-KW"/>
</dbReference>
<name>A0ABD2WQU0_9HYME</name>
<organism evidence="11 12">
    <name type="scientific">Trichogramma kaykai</name>
    <dbReference type="NCBI Taxonomy" id="54128"/>
    <lineage>
        <taxon>Eukaryota</taxon>
        <taxon>Metazoa</taxon>
        <taxon>Ecdysozoa</taxon>
        <taxon>Arthropoda</taxon>
        <taxon>Hexapoda</taxon>
        <taxon>Insecta</taxon>
        <taxon>Pterygota</taxon>
        <taxon>Neoptera</taxon>
        <taxon>Endopterygota</taxon>
        <taxon>Hymenoptera</taxon>
        <taxon>Apocrita</taxon>
        <taxon>Proctotrupomorpha</taxon>
        <taxon>Chalcidoidea</taxon>
        <taxon>Trichogrammatidae</taxon>
        <taxon>Trichogramma</taxon>
    </lineage>
</organism>
<feature type="region of interest" description="Disordered" evidence="9">
    <location>
        <begin position="338"/>
        <end position="378"/>
    </location>
</feature>
<dbReference type="PANTHER" id="PTHR22983">
    <property type="entry name" value="PROTEIN KINASE RELATED"/>
    <property type="match status" value="1"/>
</dbReference>
<dbReference type="GO" id="GO:0005737">
    <property type="term" value="C:cytoplasm"/>
    <property type="evidence" value="ECO:0007669"/>
    <property type="project" value="UniProtKB-ARBA"/>
</dbReference>
<dbReference type="SMART" id="SM00220">
    <property type="entry name" value="S_TKc"/>
    <property type="match status" value="1"/>
</dbReference>
<feature type="compositionally biased region" description="Low complexity" evidence="9">
    <location>
        <begin position="229"/>
        <end position="239"/>
    </location>
</feature>
<dbReference type="InterPro" id="IPR011009">
    <property type="entry name" value="Kinase-like_dom_sf"/>
</dbReference>
<dbReference type="EMBL" id="JBJJXI010000085">
    <property type="protein sequence ID" value="KAL3395130.1"/>
    <property type="molecule type" value="Genomic_DNA"/>
</dbReference>
<comment type="caution">
    <text evidence="11">The sequence shown here is derived from an EMBL/GenBank/DDBJ whole genome shotgun (WGS) entry which is preliminary data.</text>
</comment>
<evidence type="ECO:0000256" key="1">
    <source>
        <dbReference type="ARBA" id="ARBA00012513"/>
    </source>
</evidence>
<evidence type="ECO:0000256" key="9">
    <source>
        <dbReference type="SAM" id="MobiDB-lite"/>
    </source>
</evidence>
<dbReference type="PROSITE" id="PS50011">
    <property type="entry name" value="PROTEIN_KINASE_DOM"/>
    <property type="match status" value="1"/>
</dbReference>
<dbReference type="Pfam" id="PF00069">
    <property type="entry name" value="Pkinase"/>
    <property type="match status" value="1"/>
</dbReference>
<reference evidence="11 12" key="1">
    <citation type="journal article" date="2024" name="bioRxiv">
        <title>A reference genome for Trichogramma kaykai: A tiny desert-dwelling parasitoid wasp with competing sex-ratio distorters.</title>
        <authorList>
            <person name="Culotta J."/>
            <person name="Lindsey A.R."/>
        </authorList>
    </citation>
    <scope>NUCLEOTIDE SEQUENCE [LARGE SCALE GENOMIC DNA]</scope>
    <source>
        <strain evidence="11 12">KSX58</strain>
    </source>
</reference>
<dbReference type="PROSITE" id="PS00108">
    <property type="entry name" value="PROTEIN_KINASE_ST"/>
    <property type="match status" value="1"/>
</dbReference>
<dbReference type="Gene3D" id="1.10.510.10">
    <property type="entry name" value="Transferase(Phosphotransferase) domain 1"/>
    <property type="match status" value="1"/>
</dbReference>
<proteinExistence type="predicted"/>
<dbReference type="AlphaFoldDB" id="A0ABD2WQU0"/>
<keyword evidence="3" id="KW-0808">Transferase</keyword>
<feature type="region of interest" description="Disordered" evidence="9">
    <location>
        <begin position="229"/>
        <end position="261"/>
    </location>
</feature>
<evidence type="ECO:0000256" key="6">
    <source>
        <dbReference type="ARBA" id="ARBA00022840"/>
    </source>
</evidence>
<keyword evidence="2" id="KW-0723">Serine/threonine-protein kinase</keyword>
<evidence type="ECO:0000256" key="4">
    <source>
        <dbReference type="ARBA" id="ARBA00022741"/>
    </source>
</evidence>
<evidence type="ECO:0000256" key="8">
    <source>
        <dbReference type="ARBA" id="ARBA00048679"/>
    </source>
</evidence>
<dbReference type="SUPFAM" id="SSF48371">
    <property type="entry name" value="ARM repeat"/>
    <property type="match status" value="1"/>
</dbReference>
<comment type="catalytic activity">
    <reaction evidence="7">
        <text>L-threonyl-[protein] + ATP = O-phospho-L-threonyl-[protein] + ADP + H(+)</text>
        <dbReference type="Rhea" id="RHEA:46608"/>
        <dbReference type="Rhea" id="RHEA-COMP:11060"/>
        <dbReference type="Rhea" id="RHEA-COMP:11605"/>
        <dbReference type="ChEBI" id="CHEBI:15378"/>
        <dbReference type="ChEBI" id="CHEBI:30013"/>
        <dbReference type="ChEBI" id="CHEBI:30616"/>
        <dbReference type="ChEBI" id="CHEBI:61977"/>
        <dbReference type="ChEBI" id="CHEBI:456216"/>
        <dbReference type="EC" id="2.7.11.1"/>
    </reaction>
</comment>
<dbReference type="InterPro" id="IPR000719">
    <property type="entry name" value="Prot_kinase_dom"/>
</dbReference>
<evidence type="ECO:0000256" key="2">
    <source>
        <dbReference type="ARBA" id="ARBA00022527"/>
    </source>
</evidence>
<protein>
    <recommendedName>
        <fullName evidence="1">non-specific serine/threonine protein kinase</fullName>
        <ecNumber evidence="1">2.7.11.1</ecNumber>
    </recommendedName>
</protein>
<evidence type="ECO:0000256" key="3">
    <source>
        <dbReference type="ARBA" id="ARBA00022679"/>
    </source>
</evidence>
<dbReference type="Gene3D" id="1.25.10.10">
    <property type="entry name" value="Leucine-rich Repeat Variant"/>
    <property type="match status" value="1"/>
</dbReference>
<keyword evidence="12" id="KW-1185">Reference proteome</keyword>